<dbReference type="CDD" id="cd01008">
    <property type="entry name" value="PBP2_NrtA_SsuA_CpmA_like"/>
    <property type="match status" value="1"/>
</dbReference>
<comment type="subcellular location">
    <subcellularLocation>
        <location evidence="1">Periplasm</location>
    </subcellularLocation>
</comment>
<accession>A0A7Z0N3R8</accession>
<keyword evidence="7" id="KW-1185">Reference proteome</keyword>
<feature type="chain" id="PRO_5031509174" evidence="4">
    <location>
        <begin position="22"/>
        <end position="318"/>
    </location>
</feature>
<comment type="caution">
    <text evidence="6">The sequence shown here is derived from an EMBL/GenBank/DDBJ whole genome shotgun (WGS) entry which is preliminary data.</text>
</comment>
<dbReference type="PANTHER" id="PTHR30024:SF47">
    <property type="entry name" value="TAURINE-BINDING PERIPLASMIC PROTEIN"/>
    <property type="match status" value="1"/>
</dbReference>
<feature type="signal peptide" evidence="4">
    <location>
        <begin position="1"/>
        <end position="21"/>
    </location>
</feature>
<dbReference type="PANTHER" id="PTHR30024">
    <property type="entry name" value="ALIPHATIC SULFONATES-BINDING PROTEIN-RELATED"/>
    <property type="match status" value="1"/>
</dbReference>
<dbReference type="SUPFAM" id="SSF53850">
    <property type="entry name" value="Periplasmic binding protein-like II"/>
    <property type="match status" value="1"/>
</dbReference>
<dbReference type="GO" id="GO:0042597">
    <property type="term" value="C:periplasmic space"/>
    <property type="evidence" value="ECO:0007669"/>
    <property type="project" value="UniProtKB-SubCell"/>
</dbReference>
<evidence type="ECO:0000256" key="1">
    <source>
        <dbReference type="ARBA" id="ARBA00004418"/>
    </source>
</evidence>
<dbReference type="InterPro" id="IPR001638">
    <property type="entry name" value="Solute-binding_3/MltF_N"/>
</dbReference>
<dbReference type="Proteomes" id="UP000520876">
    <property type="component" value="Unassembled WGS sequence"/>
</dbReference>
<reference evidence="6 7" key="1">
    <citation type="submission" date="2020-07" db="EMBL/GenBank/DDBJ databases">
        <title>Halomonas sp. QX-2 draft genome sequence.</title>
        <authorList>
            <person name="Qiu X."/>
        </authorList>
    </citation>
    <scope>NUCLEOTIDE SEQUENCE [LARGE SCALE GENOMIC DNA]</scope>
    <source>
        <strain evidence="6 7">QX-2</strain>
    </source>
</reference>
<name>A0A7Z0N3R8_9GAMM</name>
<dbReference type="GO" id="GO:0042918">
    <property type="term" value="P:alkanesulfonate transmembrane transport"/>
    <property type="evidence" value="ECO:0007669"/>
    <property type="project" value="TreeGrafter"/>
</dbReference>
<dbReference type="AlphaFoldDB" id="A0A7Z0N3R8"/>
<dbReference type="Gene3D" id="3.40.190.10">
    <property type="entry name" value="Periplasmic binding protein-like II"/>
    <property type="match status" value="2"/>
</dbReference>
<protein>
    <submittedName>
        <fullName evidence="6">NrtA/SsuA/CpmA family ABC transporter substrate-binding protein</fullName>
    </submittedName>
</protein>
<evidence type="ECO:0000313" key="7">
    <source>
        <dbReference type="Proteomes" id="UP000520876"/>
    </source>
</evidence>
<evidence type="ECO:0000256" key="2">
    <source>
        <dbReference type="ARBA" id="ARBA00010742"/>
    </source>
</evidence>
<evidence type="ECO:0000256" key="3">
    <source>
        <dbReference type="ARBA" id="ARBA00022729"/>
    </source>
</evidence>
<evidence type="ECO:0000259" key="5">
    <source>
        <dbReference type="SMART" id="SM00062"/>
    </source>
</evidence>
<sequence length="318" mass="33764">MRFLKPVAAAAAFLIPLPVMAQDIVFGWNPNPSTPQVDVAMVNGYFEDAGLDVKIVPFVSGREAFEALLGGQVDVAFMAEFPAATGILTNQPFAIVADLTRYQGMRIITKNEPLDSASDLGGKRIGTSIGTNTDFYLSNVLASEGVEAEIVNAAASDLVAALARGDVDVIVPFPTYYGPAAETLGDSYQEWRAPGYQTHYVLAVNADMSEEKSAAMEDFLGALVRANAEVAADPEAAMDATAAAMQGIVAPEVLSDLWADSVFDLQLGSDLAELLHSETEWILSQGVIRGEVPTLETVESFFDPAPLSEVAPEAVDLD</sequence>
<dbReference type="RefSeq" id="WP_180089566.1">
    <property type="nucleotide sequence ID" value="NZ_CAXAZJ010000001.1"/>
</dbReference>
<organism evidence="6 7">
    <name type="scientific">Vreelandella sedimenti</name>
    <dbReference type="NCBI Taxonomy" id="2729618"/>
    <lineage>
        <taxon>Bacteria</taxon>
        <taxon>Pseudomonadati</taxon>
        <taxon>Pseudomonadota</taxon>
        <taxon>Gammaproteobacteria</taxon>
        <taxon>Oceanospirillales</taxon>
        <taxon>Halomonadaceae</taxon>
        <taxon>Vreelandella</taxon>
    </lineage>
</organism>
<gene>
    <name evidence="6" type="ORF">HZU72_00465</name>
</gene>
<dbReference type="InterPro" id="IPR015168">
    <property type="entry name" value="SsuA/THI5"/>
</dbReference>
<keyword evidence="3 4" id="KW-0732">Signal</keyword>
<evidence type="ECO:0000256" key="4">
    <source>
        <dbReference type="SAM" id="SignalP"/>
    </source>
</evidence>
<dbReference type="EMBL" id="JACCGK010000001">
    <property type="protein sequence ID" value="NYT70902.1"/>
    <property type="molecule type" value="Genomic_DNA"/>
</dbReference>
<evidence type="ECO:0000313" key="6">
    <source>
        <dbReference type="EMBL" id="NYT70902.1"/>
    </source>
</evidence>
<comment type="similarity">
    <text evidence="2">Belongs to the bacterial solute-binding protein SsuA/TauA family.</text>
</comment>
<dbReference type="Pfam" id="PF09084">
    <property type="entry name" value="NMT1"/>
    <property type="match status" value="1"/>
</dbReference>
<feature type="domain" description="Solute-binding protein family 3/N-terminal" evidence="5">
    <location>
        <begin position="36"/>
        <end position="239"/>
    </location>
</feature>
<dbReference type="SMART" id="SM00062">
    <property type="entry name" value="PBPb"/>
    <property type="match status" value="1"/>
</dbReference>
<proteinExistence type="inferred from homology"/>